<dbReference type="NCBIfam" id="TIGR00756">
    <property type="entry name" value="PPR"/>
    <property type="match status" value="3"/>
</dbReference>
<dbReference type="STRING" id="1088818.A0A2I0AV53"/>
<dbReference type="PANTHER" id="PTHR47913:SF1">
    <property type="entry name" value="OS01G0167750 PROTEIN"/>
    <property type="match status" value="1"/>
</dbReference>
<evidence type="ECO:0000256" key="2">
    <source>
        <dbReference type="PROSITE-ProRule" id="PRU00708"/>
    </source>
</evidence>
<dbReference type="Gene3D" id="1.25.40.10">
    <property type="entry name" value="Tetratricopeptide repeat domain"/>
    <property type="match status" value="3"/>
</dbReference>
<keyword evidence="5" id="KW-1185">Reference proteome</keyword>
<evidence type="ECO:0000256" key="3">
    <source>
        <dbReference type="SAM" id="MobiDB-lite"/>
    </source>
</evidence>
<dbReference type="InterPro" id="IPR011990">
    <property type="entry name" value="TPR-like_helical_dom_sf"/>
</dbReference>
<feature type="compositionally biased region" description="Basic residues" evidence="3">
    <location>
        <begin position="181"/>
        <end position="190"/>
    </location>
</feature>
<feature type="region of interest" description="Disordered" evidence="3">
    <location>
        <begin position="170"/>
        <end position="190"/>
    </location>
</feature>
<dbReference type="Pfam" id="PF13041">
    <property type="entry name" value="PPR_2"/>
    <property type="match status" value="2"/>
</dbReference>
<gene>
    <name evidence="4" type="ORF">AXF42_Ash019571</name>
</gene>
<organism evidence="4 5">
    <name type="scientific">Apostasia shenzhenica</name>
    <dbReference type="NCBI Taxonomy" id="1088818"/>
    <lineage>
        <taxon>Eukaryota</taxon>
        <taxon>Viridiplantae</taxon>
        <taxon>Streptophyta</taxon>
        <taxon>Embryophyta</taxon>
        <taxon>Tracheophyta</taxon>
        <taxon>Spermatophyta</taxon>
        <taxon>Magnoliopsida</taxon>
        <taxon>Liliopsida</taxon>
        <taxon>Asparagales</taxon>
        <taxon>Orchidaceae</taxon>
        <taxon>Apostasioideae</taxon>
        <taxon>Apostasia</taxon>
    </lineage>
</organism>
<evidence type="ECO:0000256" key="1">
    <source>
        <dbReference type="ARBA" id="ARBA00022737"/>
    </source>
</evidence>
<dbReference type="Proteomes" id="UP000236161">
    <property type="component" value="Unassembled WGS sequence"/>
</dbReference>
<dbReference type="GO" id="GO:0032259">
    <property type="term" value="P:methylation"/>
    <property type="evidence" value="ECO:0007669"/>
    <property type="project" value="UniProtKB-KW"/>
</dbReference>
<keyword evidence="4" id="KW-0808">Transferase</keyword>
<accession>A0A2I0AV53</accession>
<sequence>MPSNPRMLFFFITKQHRYLLTTTLLRAASSSSSCLSAVAGGSGLELYLRRARLIDSLRLRLLSHDPSAPFPLPSSPIILDSFVAARAIRAAPSPDSAACLFRSLLSLLPPFSHAPHPSVTHSLAKRLSLSRRLPDLFSLLADFRFSHLDRLRLLSTAGDVPSALEAFSCLRSSSSSPDNSRRRRRRCGRHPTHPCTESYNLILGLHASAGDHSSAVATFSQMITDGACPNSRTYTAIIDHLLQANKIDSAMEVFHLLPSMRLRHTIKQYDVLAVALSSSSRFGDLLRLIKEMNSDGILPGRAMLAAIAKIRDAGFINETNEFAHELSPDQRIGYAVDCDEEDESQSEEDESDQREEEKDDGHLQLKPWIDPAALARSLEGWNPTDVAALESADFVWTSRLVCKLLRSFRTTKTAWEFFCWVAYQPGGFLHDRHTVSRMISLLARHGRIDLVDRLLSKLQSERILLPFSTVRLVIDFYGLSKKADAAITIYRRAASICGPLSPLNLMLLSSSLLRTMTKCGRSQDAMNLLEEMMREGILLDTQTFSGLMEHFAGKGDLKSVRRLFAVARQCVLEPDAFMYRVLIRAYCKHDSPANALRMFDEMRSSGWLPDGRTKGILVKSLWKEGRLREAATVEESCEREAELPASLPGHVWTVSAADFDRVCSVYSGCFSRAGGERRCAEGV</sequence>
<dbReference type="InterPro" id="IPR044175">
    <property type="entry name" value="At5g66631-like"/>
</dbReference>
<feature type="region of interest" description="Disordered" evidence="3">
    <location>
        <begin position="339"/>
        <end position="362"/>
    </location>
</feature>
<dbReference type="EMBL" id="KZ451949">
    <property type="protein sequence ID" value="PKA59417.1"/>
    <property type="molecule type" value="Genomic_DNA"/>
</dbReference>
<proteinExistence type="predicted"/>
<protein>
    <submittedName>
        <fullName evidence="4">Pentatricopeptide repeat-containing protein</fullName>
        <ecNumber evidence="4">2.1.1.204</ecNumber>
    </submittedName>
</protein>
<dbReference type="InterPro" id="IPR002885">
    <property type="entry name" value="PPR_rpt"/>
</dbReference>
<dbReference type="AlphaFoldDB" id="A0A2I0AV53"/>
<reference evidence="4 5" key="1">
    <citation type="journal article" date="2017" name="Nature">
        <title>The Apostasia genome and the evolution of orchids.</title>
        <authorList>
            <person name="Zhang G.Q."/>
            <person name="Liu K.W."/>
            <person name="Li Z."/>
            <person name="Lohaus R."/>
            <person name="Hsiao Y.Y."/>
            <person name="Niu S.C."/>
            <person name="Wang J.Y."/>
            <person name="Lin Y.C."/>
            <person name="Xu Q."/>
            <person name="Chen L.J."/>
            <person name="Yoshida K."/>
            <person name="Fujiwara S."/>
            <person name="Wang Z.W."/>
            <person name="Zhang Y.Q."/>
            <person name="Mitsuda N."/>
            <person name="Wang M."/>
            <person name="Liu G.H."/>
            <person name="Pecoraro L."/>
            <person name="Huang H.X."/>
            <person name="Xiao X.J."/>
            <person name="Lin M."/>
            <person name="Wu X.Y."/>
            <person name="Wu W.L."/>
            <person name="Chen Y.Y."/>
            <person name="Chang S.B."/>
            <person name="Sakamoto S."/>
            <person name="Ohme-Takagi M."/>
            <person name="Yagi M."/>
            <person name="Zeng S.J."/>
            <person name="Shen C.Y."/>
            <person name="Yeh C.M."/>
            <person name="Luo Y.B."/>
            <person name="Tsai W.C."/>
            <person name="Van de Peer Y."/>
            <person name="Liu Z.J."/>
        </authorList>
    </citation>
    <scope>NUCLEOTIDE SEQUENCE [LARGE SCALE GENOMIC DNA]</scope>
    <source>
        <strain evidence="5">cv. Shenzhen</strain>
        <tissue evidence="4">Stem</tissue>
    </source>
</reference>
<keyword evidence="1" id="KW-0677">Repeat</keyword>
<feature type="repeat" description="PPR" evidence="2">
    <location>
        <begin position="575"/>
        <end position="609"/>
    </location>
</feature>
<evidence type="ECO:0000313" key="4">
    <source>
        <dbReference type="EMBL" id="PKA59417.1"/>
    </source>
</evidence>
<evidence type="ECO:0000313" key="5">
    <source>
        <dbReference type="Proteomes" id="UP000236161"/>
    </source>
</evidence>
<dbReference type="Pfam" id="PF01535">
    <property type="entry name" value="PPR"/>
    <property type="match status" value="2"/>
</dbReference>
<dbReference type="PANTHER" id="PTHR47913">
    <property type="entry name" value="OS01G0167750 PROTEIN"/>
    <property type="match status" value="1"/>
</dbReference>
<keyword evidence="4" id="KW-0489">Methyltransferase</keyword>
<feature type="repeat" description="PPR" evidence="2">
    <location>
        <begin position="230"/>
        <end position="264"/>
    </location>
</feature>
<dbReference type="PROSITE" id="PS51375">
    <property type="entry name" value="PPR"/>
    <property type="match status" value="2"/>
</dbReference>
<dbReference type="EC" id="2.1.1.204" evidence="4"/>
<dbReference type="OrthoDB" id="185373at2759"/>
<feature type="compositionally biased region" description="Acidic residues" evidence="3">
    <location>
        <begin position="339"/>
        <end position="354"/>
    </location>
</feature>
<dbReference type="GO" id="GO:0008168">
    <property type="term" value="F:methyltransferase activity"/>
    <property type="evidence" value="ECO:0007669"/>
    <property type="project" value="UniProtKB-KW"/>
</dbReference>
<name>A0A2I0AV53_9ASPA</name>